<dbReference type="PANTHER" id="PTHR35525">
    <property type="entry name" value="BLL6575 PROTEIN"/>
    <property type="match status" value="1"/>
</dbReference>
<dbReference type="EMBL" id="BAABJQ010000040">
    <property type="protein sequence ID" value="GAA5199828.1"/>
    <property type="molecule type" value="Genomic_DNA"/>
</dbReference>
<dbReference type="InterPro" id="IPR023286">
    <property type="entry name" value="ABATE_dom_sf"/>
</dbReference>
<evidence type="ECO:0000313" key="3">
    <source>
        <dbReference type="Proteomes" id="UP001501570"/>
    </source>
</evidence>
<dbReference type="Gene3D" id="1.10.3300.10">
    <property type="entry name" value="Jann2411-like domain"/>
    <property type="match status" value="1"/>
</dbReference>
<protein>
    <recommendedName>
        <fullName evidence="1">Zinc finger CGNR domain-containing protein</fullName>
    </recommendedName>
</protein>
<dbReference type="SUPFAM" id="SSF160904">
    <property type="entry name" value="Jann2411-like"/>
    <property type="match status" value="1"/>
</dbReference>
<comment type="caution">
    <text evidence="2">The sequence shown here is derived from an EMBL/GenBank/DDBJ whole genome shotgun (WGS) entry which is preliminary data.</text>
</comment>
<dbReference type="RefSeq" id="WP_345638153.1">
    <property type="nucleotide sequence ID" value="NZ_BAABJQ010000040.1"/>
</dbReference>
<evidence type="ECO:0000259" key="1">
    <source>
        <dbReference type="Pfam" id="PF11706"/>
    </source>
</evidence>
<feature type="domain" description="Zinc finger CGNR" evidence="1">
    <location>
        <begin position="147"/>
        <end position="189"/>
    </location>
</feature>
<organism evidence="2 3">
    <name type="scientific">Rugosimonospora acidiphila</name>
    <dbReference type="NCBI Taxonomy" id="556531"/>
    <lineage>
        <taxon>Bacteria</taxon>
        <taxon>Bacillati</taxon>
        <taxon>Actinomycetota</taxon>
        <taxon>Actinomycetes</taxon>
        <taxon>Micromonosporales</taxon>
        <taxon>Micromonosporaceae</taxon>
        <taxon>Rugosimonospora</taxon>
    </lineage>
</organism>
<dbReference type="Proteomes" id="UP001501570">
    <property type="component" value="Unassembled WGS sequence"/>
</dbReference>
<accession>A0ABP9SQY9</accession>
<keyword evidence="3" id="KW-1185">Reference proteome</keyword>
<sequence>MPNRTESSPLVQPATADLVIGFVNTRANTAGYRERLGDADGLRAWMDRGGLNDPTAHVTDADSATARELRDALLSLLLVHSGDLDPDAERLRDAERHLGDLAERYPLVSVVGAGGVALRPAQGGVPGVFGSLLAALTELAQTGAWQRIKACRDLTCHLAFFDRTRNGSAVYCSPNCGSRSSMRAYRQRKSRPIA</sequence>
<dbReference type="InterPro" id="IPR010852">
    <property type="entry name" value="ABATE"/>
</dbReference>
<reference evidence="3" key="1">
    <citation type="journal article" date="2019" name="Int. J. Syst. Evol. Microbiol.">
        <title>The Global Catalogue of Microorganisms (GCM) 10K type strain sequencing project: providing services to taxonomists for standard genome sequencing and annotation.</title>
        <authorList>
            <consortium name="The Broad Institute Genomics Platform"/>
            <consortium name="The Broad Institute Genome Sequencing Center for Infectious Disease"/>
            <person name="Wu L."/>
            <person name="Ma J."/>
        </authorList>
    </citation>
    <scope>NUCLEOTIDE SEQUENCE [LARGE SCALE GENOMIC DNA]</scope>
    <source>
        <strain evidence="3">JCM 18304</strain>
    </source>
</reference>
<dbReference type="PANTHER" id="PTHR35525:SF3">
    <property type="entry name" value="BLL6575 PROTEIN"/>
    <property type="match status" value="1"/>
</dbReference>
<dbReference type="Pfam" id="PF07336">
    <property type="entry name" value="ABATE"/>
    <property type="match status" value="1"/>
</dbReference>
<proteinExistence type="predicted"/>
<dbReference type="InterPro" id="IPR021005">
    <property type="entry name" value="Znf_CGNR"/>
</dbReference>
<name>A0ABP9SQY9_9ACTN</name>
<gene>
    <name evidence="2" type="ORF">GCM10023322_76320</name>
</gene>
<evidence type="ECO:0000313" key="2">
    <source>
        <dbReference type="EMBL" id="GAA5199828.1"/>
    </source>
</evidence>
<dbReference type="Pfam" id="PF11706">
    <property type="entry name" value="zf-CGNR"/>
    <property type="match status" value="1"/>
</dbReference>